<dbReference type="GeneTree" id="ENSGT00940000161096"/>
<dbReference type="Ensembl" id="ENSPPYT00000022770.3">
    <property type="protein sequence ID" value="ENSPPYP00000021872.2"/>
    <property type="gene ID" value="ENSPPYG00000019519.3"/>
</dbReference>
<dbReference type="Pfam" id="PF00622">
    <property type="entry name" value="SPRY"/>
    <property type="match status" value="1"/>
</dbReference>
<keyword evidence="4" id="KW-1185">Reference proteome</keyword>
<dbReference type="eggNOG" id="KOG2177">
    <property type="taxonomic scope" value="Eukaryota"/>
</dbReference>
<dbReference type="Gene3D" id="2.60.120.920">
    <property type="match status" value="1"/>
</dbReference>
<dbReference type="InterPro" id="IPR003877">
    <property type="entry name" value="SPRY_dom"/>
</dbReference>
<reference evidence="3" key="3">
    <citation type="submission" date="2025-05" db="UniProtKB">
        <authorList>
            <consortium name="Ensembl"/>
        </authorList>
    </citation>
    <scope>IDENTIFICATION</scope>
</reference>
<evidence type="ECO:0000313" key="2">
    <source>
        <dbReference type="EMBL" id="PNJ72491.1"/>
    </source>
</evidence>
<dbReference type="Pfam" id="PF13765">
    <property type="entry name" value="PRY"/>
    <property type="match status" value="1"/>
</dbReference>
<dbReference type="SUPFAM" id="SSF57845">
    <property type="entry name" value="B-box zinc-binding domain"/>
    <property type="match status" value="1"/>
</dbReference>
<dbReference type="InterPro" id="IPR043136">
    <property type="entry name" value="B30.2/SPRY_sf"/>
</dbReference>
<dbReference type="GeneID" id="100442308"/>
<dbReference type="RefSeq" id="XP_002820165.3">
    <property type="nucleotide sequence ID" value="XM_002820119.5"/>
</dbReference>
<dbReference type="EMBL" id="NDHI03003380">
    <property type="protein sequence ID" value="PNJ72491.1"/>
    <property type="molecule type" value="Genomic_DNA"/>
</dbReference>
<evidence type="ECO:0000313" key="3">
    <source>
        <dbReference type="Ensembl" id="ENSPPYP00000021872.2"/>
    </source>
</evidence>
<name>H2PT44_PONAB</name>
<dbReference type="CDD" id="cd12904">
    <property type="entry name" value="SPRY_BSPRY"/>
    <property type="match status" value="1"/>
</dbReference>
<accession>A0A663DDE2</accession>
<dbReference type="SMART" id="SM00449">
    <property type="entry name" value="SPRY"/>
    <property type="match status" value="1"/>
</dbReference>
<sequence>MSAEGAEPGPGSGPGPGPLCPEHGQALSWFCGSERRPVCAACAGLGGRCRGHRIRRAEERAEELRNKIVDQCERLQLQSAAITKYVADVLPGKNQRAVSMASAARELVIQRLSLVRSLCESEEQRLLEQVHGEEERAHQSILTQRVHWAEALQKLDTIRTGLVGMLTHLDDLQLIQKEQEIFERTEEAEGILDPQESEMLNFNEKCTRSPLLTQLWATAVLGSLSGTEDIRIDERTVSPFLQLSDDRKTLTFSTKKSKACADGPERFDHWPNALAATSFQNGLHAWMVNVQKSCAYKVGVASGHLPRKGSGSDCRLGHNAFSWVFSRYDQEFRFSHNGQHEPLGLLRGPAQLGVVLDLQARELLFYEPASGTVLYTHHGSFPGPLFPVFAVADQTISIVR</sequence>
<dbReference type="SMART" id="SM00589">
    <property type="entry name" value="PRY"/>
    <property type="match status" value="1"/>
</dbReference>
<feature type="domain" description="B30.2/SPRY" evidence="1">
    <location>
        <begin position="210"/>
        <end position="400"/>
    </location>
</feature>
<dbReference type="Gene3D" id="3.30.160.60">
    <property type="entry name" value="Classic Zinc Finger"/>
    <property type="match status" value="1"/>
</dbReference>
<organism evidence="3 4">
    <name type="scientific">Pongo abelii</name>
    <name type="common">Sumatran orangutan</name>
    <name type="synonym">Pongo pygmaeus abelii</name>
    <dbReference type="NCBI Taxonomy" id="9601"/>
    <lineage>
        <taxon>Eukaryota</taxon>
        <taxon>Metazoa</taxon>
        <taxon>Chordata</taxon>
        <taxon>Craniata</taxon>
        <taxon>Vertebrata</taxon>
        <taxon>Euteleostomi</taxon>
        <taxon>Mammalia</taxon>
        <taxon>Eutheria</taxon>
        <taxon>Euarchontoglires</taxon>
        <taxon>Primates</taxon>
        <taxon>Haplorrhini</taxon>
        <taxon>Catarrhini</taxon>
        <taxon>Hominidae</taxon>
        <taxon>Pongo</taxon>
    </lineage>
</organism>
<dbReference type="InterPro" id="IPR001870">
    <property type="entry name" value="B30.2/SPRY"/>
</dbReference>
<dbReference type="InterPro" id="IPR006574">
    <property type="entry name" value="PRY"/>
</dbReference>
<dbReference type="CDD" id="cd19834">
    <property type="entry name" value="Bbox2_BSPRY"/>
    <property type="match status" value="1"/>
</dbReference>
<accession>A0A2J8WRX8</accession>
<dbReference type="PANTHER" id="PTHR24103">
    <property type="entry name" value="E3 UBIQUITIN-PROTEIN LIGASE TRIM"/>
    <property type="match status" value="1"/>
</dbReference>
<dbReference type="CTD" id="54836"/>
<evidence type="ECO:0000313" key="4">
    <source>
        <dbReference type="Proteomes" id="UP000001595"/>
    </source>
</evidence>
<dbReference type="HOGENOM" id="CLU_050384_0_0_1"/>
<reference evidence="3 4" key="1">
    <citation type="submission" date="2008-02" db="EMBL/GenBank/DDBJ databases">
        <title>A 6x draft sequence assembly of the Pongo pygmaeus abelii genome.</title>
        <authorList>
            <person name="Wilson R.K."/>
            <person name="Mardis E."/>
        </authorList>
    </citation>
    <scope>NUCLEOTIDE SEQUENCE [LARGE SCALE GENOMIC DNA]</scope>
</reference>
<dbReference type="PRINTS" id="PR01407">
    <property type="entry name" value="BUTYPHLNCDUF"/>
</dbReference>
<reference evidence="2" key="2">
    <citation type="submission" date="2017-12" db="EMBL/GenBank/DDBJ databases">
        <title>High-resolution comparative analysis of great ape genomes.</title>
        <authorList>
            <person name="Pollen A."/>
            <person name="Hastie A."/>
            <person name="Hormozdiari F."/>
            <person name="Dougherty M."/>
            <person name="Liu R."/>
            <person name="Chaisson M."/>
            <person name="Hoppe E."/>
            <person name="Hill C."/>
            <person name="Pang A."/>
            <person name="Hillier L."/>
            <person name="Baker C."/>
            <person name="Armstrong J."/>
            <person name="Shendure J."/>
            <person name="Paten B."/>
            <person name="Wilson R."/>
            <person name="Chao H."/>
            <person name="Schneider V."/>
            <person name="Ventura M."/>
            <person name="Kronenberg Z."/>
            <person name="Murali S."/>
            <person name="Gordon D."/>
            <person name="Cantsilieris S."/>
            <person name="Munson K."/>
            <person name="Nelson B."/>
            <person name="Raja A."/>
            <person name="Underwood J."/>
            <person name="Diekhans M."/>
            <person name="Fiddes I."/>
            <person name="Haussler D."/>
            <person name="Eichler E."/>
        </authorList>
    </citation>
    <scope>NUCLEOTIDE SEQUENCE [LARGE SCALE GENOMIC DNA]</scope>
    <source>
        <strain evidence="2">Susie</strain>
    </source>
</reference>
<dbReference type="Proteomes" id="UP000001595">
    <property type="component" value="Chromosome 9"/>
</dbReference>
<dbReference type="PROSITE" id="PS50188">
    <property type="entry name" value="B302_SPRY"/>
    <property type="match status" value="1"/>
</dbReference>
<dbReference type="SUPFAM" id="SSF49899">
    <property type="entry name" value="Concanavalin A-like lectins/glucanases"/>
    <property type="match status" value="1"/>
</dbReference>
<protein>
    <submittedName>
        <fullName evidence="3">B-box and SPRY domain containing</fullName>
    </submittedName>
    <submittedName>
        <fullName evidence="2">BSPRY isoform 2</fullName>
    </submittedName>
</protein>
<gene>
    <name evidence="3" type="primary">BSPRY</name>
    <name evidence="2" type="ORF">CR201_G0008006</name>
</gene>
<evidence type="ECO:0000259" key="1">
    <source>
        <dbReference type="PROSITE" id="PS50188"/>
    </source>
</evidence>
<dbReference type="InterPro" id="IPR013320">
    <property type="entry name" value="ConA-like_dom_sf"/>
</dbReference>
<dbReference type="AlphaFoldDB" id="H2PT44"/>
<dbReference type="OrthoDB" id="9875313at2759"/>
<dbReference type="InterPro" id="IPR003879">
    <property type="entry name" value="Butyrophylin_SPRY"/>
</dbReference>
<accession>H2PT44</accession>
<proteinExistence type="predicted"/>
<dbReference type="GO" id="GO:1990830">
    <property type="term" value="P:cellular response to leukemia inhibitory factor"/>
    <property type="evidence" value="ECO:0007669"/>
    <property type="project" value="Ensembl"/>
</dbReference>
<dbReference type="InterPro" id="IPR050143">
    <property type="entry name" value="TRIM/RBCC"/>
</dbReference>
<dbReference type="OMA" id="NEARLGH"/>
<dbReference type="KEGG" id="pon:100442308"/>